<accession>A0A4Y9M359</accession>
<name>A0A4Y9M359_9BRAD</name>
<dbReference type="OrthoDB" id="9799891at2"/>
<dbReference type="AlphaFoldDB" id="A0A4Y9M359"/>
<dbReference type="GO" id="GO:0005198">
    <property type="term" value="F:structural molecule activity"/>
    <property type="evidence" value="ECO:0007669"/>
    <property type="project" value="InterPro"/>
</dbReference>
<reference evidence="1 2" key="1">
    <citation type="submission" date="2019-03" db="EMBL/GenBank/DDBJ databases">
        <title>Bradyrhizobium diversity isolated from nodules of Chamaecrista fasciculata.</title>
        <authorList>
            <person name="Klepa M.S."/>
            <person name="Urquiaga M.O."/>
            <person name="Hungria M."/>
            <person name="Delamuta J.R."/>
        </authorList>
    </citation>
    <scope>NUCLEOTIDE SEQUENCE [LARGE SCALE GENOMIC DNA]</scope>
    <source>
        <strain evidence="1 2">CNPSo 3448</strain>
    </source>
</reference>
<dbReference type="Pfam" id="PF06841">
    <property type="entry name" value="Phage_T4_gp19"/>
    <property type="match status" value="1"/>
</dbReference>
<evidence type="ECO:0000313" key="1">
    <source>
        <dbReference type="EMBL" id="TFV49634.1"/>
    </source>
</evidence>
<keyword evidence="2" id="KW-1185">Reference proteome</keyword>
<dbReference type="InterPro" id="IPR010667">
    <property type="entry name" value="Phage_T4_Gp19"/>
</dbReference>
<proteinExistence type="predicted"/>
<organism evidence="1 2">
    <name type="scientific">Bradyrhizobium niftali</name>
    <dbReference type="NCBI Taxonomy" id="2560055"/>
    <lineage>
        <taxon>Bacteria</taxon>
        <taxon>Pseudomonadati</taxon>
        <taxon>Pseudomonadota</taxon>
        <taxon>Alphaproteobacteria</taxon>
        <taxon>Hyphomicrobiales</taxon>
        <taxon>Nitrobacteraceae</taxon>
        <taxon>Bradyrhizobium</taxon>
    </lineage>
</organism>
<dbReference type="EMBL" id="SPQT01000002">
    <property type="protein sequence ID" value="TFV49634.1"/>
    <property type="molecule type" value="Genomic_DNA"/>
</dbReference>
<protein>
    <submittedName>
        <fullName evidence="1">Phage tail protein</fullName>
    </submittedName>
</protein>
<dbReference type="PANTHER" id="PTHR38009">
    <property type="entry name" value="CONSERVED HYPOTHETICAL PHAGE TAIL PROTEIN"/>
    <property type="match status" value="1"/>
</dbReference>
<dbReference type="PANTHER" id="PTHR38009:SF1">
    <property type="entry name" value="CONSERVED HYPOTHETICAL PHAGE TAIL PROTEIN"/>
    <property type="match status" value="1"/>
</dbReference>
<dbReference type="Proteomes" id="UP000297966">
    <property type="component" value="Unassembled WGS sequence"/>
</dbReference>
<dbReference type="InterPro" id="IPR011747">
    <property type="entry name" value="CHP02241"/>
</dbReference>
<gene>
    <name evidence="1" type="ORF">E4K65_05385</name>
</gene>
<comment type="caution">
    <text evidence="1">The sequence shown here is derived from an EMBL/GenBank/DDBJ whole genome shotgun (WGS) entry which is preliminary data.</text>
</comment>
<sequence length="190" mass="20641">MDVDRRRRVLSIANRKNPLLGYNFQISLTESQSSPAGTLTTIALTGAGLTVAAGFQECSGLEGTLEVHEQAVGGRNDAVLRFPTRMKWTNIQLKRGIVASDVLWTWFEGFAQGKASRRDGVIVLQNEEHQPQIVWGFRRGLPVKYSGPALNAQQSAVAIESIEIAHEGLYHIRGASGIAAAARAIFDALT</sequence>
<dbReference type="NCBIfam" id="TIGR02241">
    <property type="entry name" value="conserved hypothetical phage tail region protein"/>
    <property type="match status" value="1"/>
</dbReference>
<evidence type="ECO:0000313" key="2">
    <source>
        <dbReference type="Proteomes" id="UP000297966"/>
    </source>
</evidence>